<dbReference type="Pfam" id="PF06042">
    <property type="entry name" value="NTP_transf_6"/>
    <property type="match status" value="1"/>
</dbReference>
<evidence type="ECO:0008006" key="3">
    <source>
        <dbReference type="Google" id="ProtNLM"/>
    </source>
</evidence>
<dbReference type="eggNOG" id="COG3575">
    <property type="taxonomic scope" value="Bacteria"/>
</dbReference>
<dbReference type="PIR" id="A82466">
    <property type="entry name" value="A82466"/>
</dbReference>
<dbReference type="EMBL" id="AE003853">
    <property type="protein sequence ID" value="AAF96286.1"/>
    <property type="molecule type" value="Genomic_DNA"/>
</dbReference>
<evidence type="ECO:0000313" key="2">
    <source>
        <dbReference type="Proteomes" id="UP000000584"/>
    </source>
</evidence>
<evidence type="ECO:0000313" key="1">
    <source>
        <dbReference type="EMBL" id="AAF96286.1"/>
    </source>
</evidence>
<proteinExistence type="predicted"/>
<dbReference type="AlphaFoldDB" id="Q9KMH4"/>
<dbReference type="InterPro" id="IPR009267">
    <property type="entry name" value="NTP_transf_6"/>
</dbReference>
<gene>
    <name evidence="1" type="ordered locus">VC_A0380</name>
</gene>
<protein>
    <recommendedName>
        <fullName evidence="3">Nitrate reductase</fullName>
    </recommendedName>
</protein>
<organism evidence="1 2">
    <name type="scientific">Vibrio cholerae serotype O1 (strain ATCC 39315 / El Tor Inaba N16961)</name>
    <dbReference type="NCBI Taxonomy" id="243277"/>
    <lineage>
        <taxon>Bacteria</taxon>
        <taxon>Pseudomonadati</taxon>
        <taxon>Pseudomonadota</taxon>
        <taxon>Gammaproteobacteria</taxon>
        <taxon>Vibrionales</taxon>
        <taxon>Vibrionaceae</taxon>
        <taxon>Vibrio</taxon>
    </lineage>
</organism>
<dbReference type="HOGENOM" id="CLU_092842_1_0_6"/>
<dbReference type="Proteomes" id="UP000000584">
    <property type="component" value="Chromosome II"/>
</dbReference>
<dbReference type="KEGG" id="vch:VC_A0380"/>
<dbReference type="DNASU" id="2612806"/>
<name>Q9KMH4_VIBCH</name>
<dbReference type="EnsemblBacteria" id="AAF96286">
    <property type="protein sequence ID" value="AAF96286"/>
    <property type="gene ID" value="VC_A0380"/>
</dbReference>
<accession>Q9KMH4</accession>
<dbReference type="NCBIfam" id="NF041952">
    <property type="entry name" value="super_attC_Vc_1"/>
    <property type="match status" value="1"/>
</dbReference>
<keyword evidence="2" id="KW-1185">Reference proteome</keyword>
<dbReference type="PANTHER" id="PTHR39166:SF1">
    <property type="entry name" value="BLL1166 PROTEIN"/>
    <property type="match status" value="1"/>
</dbReference>
<dbReference type="PANTHER" id="PTHR39166">
    <property type="entry name" value="BLL1166 PROTEIN"/>
    <property type="match status" value="1"/>
</dbReference>
<dbReference type="AntiFam" id="ANF00278">
    <property type="entry name" value="Spurious ORF motif from attC repeats"/>
</dbReference>
<dbReference type="STRING" id="243277.VC_A0380"/>
<reference evidence="1 2" key="1">
    <citation type="journal article" date="2000" name="Nature">
        <title>DNA sequence of both chromosomes of the cholera pathogen Vibrio cholerae.</title>
        <authorList>
            <person name="Heidelberg J.F."/>
            <person name="Eisen J.A."/>
            <person name="Nelson W.C."/>
            <person name="Clayton R.A."/>
            <person name="Gwinn M.L."/>
            <person name="Dodson R.J."/>
            <person name="Haft D.H."/>
            <person name="Hickey E.K."/>
            <person name="Peterson J.D."/>
            <person name="Umayam L.A."/>
            <person name="Gill S.R."/>
            <person name="Nelson K.E."/>
            <person name="Read T.D."/>
            <person name="Tettelin H."/>
            <person name="Richardson D."/>
            <person name="Ermolaeva M.D."/>
            <person name="Vamathevan J."/>
            <person name="Bass S."/>
            <person name="Qin H."/>
            <person name="Dragoi I."/>
            <person name="Sellers P."/>
            <person name="McDonald L."/>
            <person name="Utterback T."/>
            <person name="Fleishmann R.D."/>
            <person name="Nierman W.C."/>
            <person name="White O."/>
            <person name="Salzberg S.L."/>
            <person name="Smith H.O."/>
            <person name="Colwell R.R."/>
            <person name="Mekalanos J.J."/>
            <person name="Venter J.C."/>
            <person name="Fraser C.M."/>
        </authorList>
    </citation>
    <scope>NUCLEOTIDE SEQUENCE [LARGE SCALE GENOMIC DNA]</scope>
    <source>
        <strain evidence="2">ATCC 39315 / El Tor Inaba N16961</strain>
    </source>
</reference>
<sequence length="201" mass="23576">MLCLSFVVMRCQPLRRALWRKVKMKAIVDLIRKDPIRHEALECVYQLELPQCYIAAGFVRNLVWDSLHHNVKLTPLNDIDVIFFDADCLDSDYEKSLELKLSEQMPQLNWQVKNQAKMHLQNGDNPYQSTLDAMSYWPEKETAVAVRKVEHDRYECISAFGFESLFQGFITHNPKRAYGIFENRVKSKGWLAMWPNLRIAP</sequence>